<dbReference type="Pfam" id="PF03572">
    <property type="entry name" value="Peptidase_S41"/>
    <property type="match status" value="1"/>
</dbReference>
<evidence type="ECO:0000313" key="2">
    <source>
        <dbReference type="EMBL" id="QJD99237.1"/>
    </source>
</evidence>
<evidence type="ECO:0000259" key="1">
    <source>
        <dbReference type="Pfam" id="PF03572"/>
    </source>
</evidence>
<dbReference type="InterPro" id="IPR005151">
    <property type="entry name" value="Tail-specific_protease"/>
</dbReference>
<dbReference type="Gene3D" id="3.90.226.10">
    <property type="entry name" value="2-enoyl-CoA Hydratase, Chain A, domain 1"/>
    <property type="match status" value="1"/>
</dbReference>
<dbReference type="Proteomes" id="UP000502415">
    <property type="component" value="Chromosome"/>
</dbReference>
<protein>
    <recommendedName>
        <fullName evidence="1">Tail specific protease domain-containing protein</fullName>
    </recommendedName>
</protein>
<gene>
    <name evidence="2" type="ORF">HH212_03650</name>
</gene>
<dbReference type="SUPFAM" id="SSF52096">
    <property type="entry name" value="ClpP/crotonase"/>
    <property type="match status" value="1"/>
</dbReference>
<feature type="domain" description="Tail specific protease" evidence="1">
    <location>
        <begin position="137"/>
        <end position="341"/>
    </location>
</feature>
<dbReference type="KEGG" id="mfy:HH212_03650"/>
<name>A0A7Z2VUA3_9BURK</name>
<dbReference type="RefSeq" id="WP_169434134.1">
    <property type="nucleotide sequence ID" value="NZ_CP051685.1"/>
</dbReference>
<organism evidence="2 3">
    <name type="scientific">Massilia forsythiae</name>
    <dbReference type="NCBI Taxonomy" id="2728020"/>
    <lineage>
        <taxon>Bacteria</taxon>
        <taxon>Pseudomonadati</taxon>
        <taxon>Pseudomonadota</taxon>
        <taxon>Betaproteobacteria</taxon>
        <taxon>Burkholderiales</taxon>
        <taxon>Oxalobacteraceae</taxon>
        <taxon>Telluria group</taxon>
        <taxon>Massilia</taxon>
    </lineage>
</organism>
<keyword evidence="3" id="KW-1185">Reference proteome</keyword>
<dbReference type="EMBL" id="CP051685">
    <property type="protein sequence ID" value="QJD99237.1"/>
    <property type="molecule type" value="Genomic_DNA"/>
</dbReference>
<evidence type="ECO:0000313" key="3">
    <source>
        <dbReference type="Proteomes" id="UP000502415"/>
    </source>
</evidence>
<dbReference type="GO" id="GO:0008236">
    <property type="term" value="F:serine-type peptidase activity"/>
    <property type="evidence" value="ECO:0007669"/>
    <property type="project" value="InterPro"/>
</dbReference>
<dbReference type="GO" id="GO:0006508">
    <property type="term" value="P:proteolysis"/>
    <property type="evidence" value="ECO:0007669"/>
    <property type="project" value="InterPro"/>
</dbReference>
<accession>A0A7Z2VUA3</accession>
<proteinExistence type="predicted"/>
<sequence>MFTLSIVAPAAAFAADAPAGKPYTPAQCGADLDDLDAFIRANDAGAAAALADHGPAIAQALEQARRDAAGAADMPVCGKLMHAYARAWRPGHIAVVPMADQDEGAAKAAGAAGAKPAADPFAPRLQALSKDTILFVIPSFNDRHAPSMKKLVAGHRAELASHRNWIIDVRDNGGGSDVTYAPLMGWLLDGDLRGFGTEYFVTPANLAAQERICARTSDVGYCDKEMQPILAKMRTAAPGSFVLAGDKRISVDPVKLEAPRPARVALLTDHDCGSSCEQFVLEARTSYRVKVVGRPTYGSLDVSNLRPHVLPSGRAQLYYATTRTTRLPDMRIDTVGIAPDILLPKPADAAGRDAEIKRVQRWLESGSASSL</sequence>
<reference evidence="2 3" key="1">
    <citation type="submission" date="2020-04" db="EMBL/GenBank/DDBJ databases">
        <title>Genome sequencing of novel species.</title>
        <authorList>
            <person name="Heo J."/>
            <person name="Kim S.-J."/>
            <person name="Kim J.-S."/>
            <person name="Hong S.-B."/>
            <person name="Kwon S.-W."/>
        </authorList>
    </citation>
    <scope>NUCLEOTIDE SEQUENCE [LARGE SCALE GENOMIC DNA]</scope>
    <source>
        <strain evidence="2 3">GN2-R2</strain>
    </source>
</reference>
<dbReference type="InterPro" id="IPR029045">
    <property type="entry name" value="ClpP/crotonase-like_dom_sf"/>
</dbReference>
<dbReference type="AlphaFoldDB" id="A0A7Z2VUA3"/>